<keyword evidence="2" id="KW-1185">Reference proteome</keyword>
<dbReference type="AlphaFoldDB" id="A0A4R2CP04"/>
<evidence type="ECO:0000313" key="1">
    <source>
        <dbReference type="EMBL" id="TCN42275.1"/>
    </source>
</evidence>
<name>A0A4R2CP04_SHIGR</name>
<accession>A0A4R2CP04</accession>
<dbReference type="Proteomes" id="UP000295351">
    <property type="component" value="Unassembled WGS sequence"/>
</dbReference>
<gene>
    <name evidence="1" type="ORF">EV665_1129</name>
</gene>
<sequence length="130" mass="14505">MSEPQLNLAARLLSREHVTDTLEARIATYLRRRSGVTLFEMARDIPGFSGSAQWGKSDQNIIIWADMSEAAVAAMGRLVDSEDIVPTPTNWLVYSFDGGVLDMPIAEDITRRYAKPHWLPLVFAGNREAV</sequence>
<dbReference type="EMBL" id="SLVX01000012">
    <property type="protein sequence ID" value="TCN42275.1"/>
    <property type="molecule type" value="Genomic_DNA"/>
</dbReference>
<proteinExistence type="predicted"/>
<protein>
    <submittedName>
        <fullName evidence="1">Uncharacterized protein</fullName>
    </submittedName>
</protein>
<reference evidence="1 2" key="1">
    <citation type="submission" date="2019-03" db="EMBL/GenBank/DDBJ databases">
        <title>Genomic Encyclopedia of Type Strains, Phase IV (KMG-IV): sequencing the most valuable type-strain genomes for metagenomic binning, comparative biology and taxonomic classification.</title>
        <authorList>
            <person name="Goeker M."/>
        </authorList>
    </citation>
    <scope>NUCLEOTIDE SEQUENCE [LARGE SCALE GENOMIC DNA]</scope>
    <source>
        <strain evidence="1 2">DSM 18401</strain>
    </source>
</reference>
<organism evidence="1 2">
    <name type="scientific">Shinella granuli</name>
    <dbReference type="NCBI Taxonomy" id="323621"/>
    <lineage>
        <taxon>Bacteria</taxon>
        <taxon>Pseudomonadati</taxon>
        <taxon>Pseudomonadota</taxon>
        <taxon>Alphaproteobacteria</taxon>
        <taxon>Hyphomicrobiales</taxon>
        <taxon>Rhizobiaceae</taxon>
        <taxon>Shinella</taxon>
    </lineage>
</organism>
<comment type="caution">
    <text evidence="1">The sequence shown here is derived from an EMBL/GenBank/DDBJ whole genome shotgun (WGS) entry which is preliminary data.</text>
</comment>
<evidence type="ECO:0000313" key="2">
    <source>
        <dbReference type="Proteomes" id="UP000295351"/>
    </source>
</evidence>
<dbReference type="RefSeq" id="WP_133035201.1">
    <property type="nucleotide sequence ID" value="NZ_BAABEI010000012.1"/>
</dbReference>